<keyword evidence="2" id="KW-1185">Reference proteome</keyword>
<dbReference type="EMBL" id="JYDP01000035">
    <property type="protein sequence ID" value="KRZ13084.1"/>
    <property type="molecule type" value="Genomic_DNA"/>
</dbReference>
<dbReference type="AlphaFoldDB" id="A0A0V1HR85"/>
<name>A0A0V1HR85_9BILA</name>
<comment type="caution">
    <text evidence="1">The sequence shown here is derived from an EMBL/GenBank/DDBJ whole genome shotgun (WGS) entry which is preliminary data.</text>
</comment>
<organism evidence="1 2">
    <name type="scientific">Trichinella zimbabwensis</name>
    <dbReference type="NCBI Taxonomy" id="268475"/>
    <lineage>
        <taxon>Eukaryota</taxon>
        <taxon>Metazoa</taxon>
        <taxon>Ecdysozoa</taxon>
        <taxon>Nematoda</taxon>
        <taxon>Enoplea</taxon>
        <taxon>Dorylaimia</taxon>
        <taxon>Trichinellida</taxon>
        <taxon>Trichinellidae</taxon>
        <taxon>Trichinella</taxon>
    </lineage>
</organism>
<gene>
    <name evidence="1" type="ORF">T11_12398</name>
</gene>
<reference evidence="1 2" key="1">
    <citation type="submission" date="2015-01" db="EMBL/GenBank/DDBJ databases">
        <title>Evolution of Trichinella species and genotypes.</title>
        <authorList>
            <person name="Korhonen P.K."/>
            <person name="Edoardo P."/>
            <person name="Giuseppe L.R."/>
            <person name="Gasser R.B."/>
        </authorList>
    </citation>
    <scope>NUCLEOTIDE SEQUENCE [LARGE SCALE GENOMIC DNA]</scope>
    <source>
        <strain evidence="1">ISS1029</strain>
    </source>
</reference>
<protein>
    <recommendedName>
        <fullName evidence="3">MULE transposase domain-containing protein</fullName>
    </recommendedName>
</protein>
<evidence type="ECO:0008006" key="3">
    <source>
        <dbReference type="Google" id="ProtNLM"/>
    </source>
</evidence>
<evidence type="ECO:0000313" key="1">
    <source>
        <dbReference type="EMBL" id="KRZ13084.1"/>
    </source>
</evidence>
<dbReference type="OrthoDB" id="10011685at2759"/>
<sequence length="138" mass="15441">MFNNLMLKPAALELAVLQPQTIICDFETALIPAVQKSFLAVHIQGCLFYFGQVVLQKVTYLGIHEETERRKARKKTVKMLLATAFLPLHDVPAAVELLGRNVTGPEGALFNCAREEWMTQQAAAVAYMLLIMLQIIQL</sequence>
<dbReference type="STRING" id="268475.A0A0V1HR85"/>
<dbReference type="Proteomes" id="UP000055024">
    <property type="component" value="Unassembled WGS sequence"/>
</dbReference>
<evidence type="ECO:0000313" key="2">
    <source>
        <dbReference type="Proteomes" id="UP000055024"/>
    </source>
</evidence>
<proteinExistence type="predicted"/>
<accession>A0A0V1HR85</accession>